<protein>
    <submittedName>
        <fullName evidence="1">Uncharacterized protein</fullName>
    </submittedName>
</protein>
<organism evidence="1">
    <name type="scientific">marine sediment metagenome</name>
    <dbReference type="NCBI Taxonomy" id="412755"/>
    <lineage>
        <taxon>unclassified sequences</taxon>
        <taxon>metagenomes</taxon>
        <taxon>ecological metagenomes</taxon>
    </lineage>
</organism>
<evidence type="ECO:0000313" key="1">
    <source>
        <dbReference type="EMBL" id="KKM75920.1"/>
    </source>
</evidence>
<dbReference type="AlphaFoldDB" id="A0A0F9MGY7"/>
<accession>A0A0F9MGY7</accession>
<comment type="caution">
    <text evidence="1">The sequence shown here is derived from an EMBL/GenBank/DDBJ whole genome shotgun (WGS) entry which is preliminary data.</text>
</comment>
<dbReference type="EMBL" id="LAZR01008894">
    <property type="protein sequence ID" value="KKM75920.1"/>
    <property type="molecule type" value="Genomic_DNA"/>
</dbReference>
<gene>
    <name evidence="1" type="ORF">LCGC14_1385370</name>
</gene>
<reference evidence="1" key="1">
    <citation type="journal article" date="2015" name="Nature">
        <title>Complex archaea that bridge the gap between prokaryotes and eukaryotes.</title>
        <authorList>
            <person name="Spang A."/>
            <person name="Saw J.H."/>
            <person name="Jorgensen S.L."/>
            <person name="Zaremba-Niedzwiedzka K."/>
            <person name="Martijn J."/>
            <person name="Lind A.E."/>
            <person name="van Eijk R."/>
            <person name="Schleper C."/>
            <person name="Guy L."/>
            <person name="Ettema T.J."/>
        </authorList>
    </citation>
    <scope>NUCLEOTIDE SEQUENCE</scope>
</reference>
<name>A0A0F9MGY7_9ZZZZ</name>
<sequence>MVKVGNLEVTKEQKKRIFHLPVEQAVIVPSTSGVKTQKRISKKQMTKRVNNVRRFLSKKFGGFTDVKATGGFVLRNNRLVKERVVKVTSFSTKKAFRKNRGDVVKQVGRWGNKWKQESVSYENEGDLFIVEPPKRGAVRVMKKVSGKRMVRVKVPKTIKRRATPAQRRALTKARRVLVRKRR</sequence>
<proteinExistence type="predicted"/>